<evidence type="ECO:0000256" key="4">
    <source>
        <dbReference type="ARBA" id="ARBA00022692"/>
    </source>
</evidence>
<feature type="compositionally biased region" description="Gly residues" evidence="8">
    <location>
        <begin position="874"/>
        <end position="884"/>
    </location>
</feature>
<dbReference type="PROSITE" id="PS52016">
    <property type="entry name" value="TONB_DEPENDENT_REC_3"/>
    <property type="match status" value="1"/>
</dbReference>
<dbReference type="SUPFAM" id="SSF49464">
    <property type="entry name" value="Carboxypeptidase regulatory domain-like"/>
    <property type="match status" value="1"/>
</dbReference>
<reference evidence="11 12" key="1">
    <citation type="submission" date="2017-01" db="EMBL/GenBank/DDBJ databases">
        <title>A new Hymenobacter.</title>
        <authorList>
            <person name="Liang Y."/>
            <person name="Feng F."/>
        </authorList>
    </citation>
    <scope>NUCLEOTIDE SEQUENCE [LARGE SCALE GENOMIC DNA]</scope>
    <source>
        <strain evidence="11">MIMBbqt21</strain>
    </source>
</reference>
<name>A0A243W9I3_9BACT</name>
<evidence type="ECO:0000313" key="12">
    <source>
        <dbReference type="Proteomes" id="UP000194873"/>
    </source>
</evidence>
<keyword evidence="6 7" id="KW-0998">Cell outer membrane</keyword>
<evidence type="ECO:0000256" key="5">
    <source>
        <dbReference type="ARBA" id="ARBA00023136"/>
    </source>
</evidence>
<dbReference type="InterPro" id="IPR039426">
    <property type="entry name" value="TonB-dep_rcpt-like"/>
</dbReference>
<organism evidence="11 12">
    <name type="scientific">Hymenobacter crusticola</name>
    <dbReference type="NCBI Taxonomy" id="1770526"/>
    <lineage>
        <taxon>Bacteria</taxon>
        <taxon>Pseudomonadati</taxon>
        <taxon>Bacteroidota</taxon>
        <taxon>Cytophagia</taxon>
        <taxon>Cytophagales</taxon>
        <taxon>Hymenobacteraceae</taxon>
        <taxon>Hymenobacter</taxon>
    </lineage>
</organism>
<evidence type="ECO:0000256" key="3">
    <source>
        <dbReference type="ARBA" id="ARBA00022452"/>
    </source>
</evidence>
<dbReference type="PANTHER" id="PTHR40980">
    <property type="entry name" value="PLUG DOMAIN-CONTAINING PROTEIN"/>
    <property type="match status" value="1"/>
</dbReference>
<evidence type="ECO:0000256" key="8">
    <source>
        <dbReference type="SAM" id="MobiDB-lite"/>
    </source>
</evidence>
<keyword evidence="5 7" id="KW-0472">Membrane</keyword>
<dbReference type="Gene3D" id="2.170.130.10">
    <property type="entry name" value="TonB-dependent receptor, plug domain"/>
    <property type="match status" value="1"/>
</dbReference>
<keyword evidence="12" id="KW-1185">Reference proteome</keyword>
<feature type="region of interest" description="Disordered" evidence="8">
    <location>
        <begin position="830"/>
        <end position="884"/>
    </location>
</feature>
<dbReference type="InterPro" id="IPR036942">
    <property type="entry name" value="Beta-barrel_TonB_sf"/>
</dbReference>
<keyword evidence="11" id="KW-0675">Receptor</keyword>
<comment type="caution">
    <text evidence="11">The sequence shown here is derived from an EMBL/GenBank/DDBJ whole genome shotgun (WGS) entry which is preliminary data.</text>
</comment>
<evidence type="ECO:0000313" key="11">
    <source>
        <dbReference type="EMBL" id="OUJ72191.1"/>
    </source>
</evidence>
<evidence type="ECO:0000259" key="10">
    <source>
        <dbReference type="Pfam" id="PF14905"/>
    </source>
</evidence>
<feature type="compositionally biased region" description="Gly residues" evidence="8">
    <location>
        <begin position="852"/>
        <end position="861"/>
    </location>
</feature>
<evidence type="ECO:0000256" key="7">
    <source>
        <dbReference type="PROSITE-ProRule" id="PRU01360"/>
    </source>
</evidence>
<feature type="chain" id="PRO_5012647827" evidence="9">
    <location>
        <begin position="18"/>
        <end position="884"/>
    </location>
</feature>
<dbReference type="SUPFAM" id="SSF56935">
    <property type="entry name" value="Porins"/>
    <property type="match status" value="1"/>
</dbReference>
<gene>
    <name evidence="11" type="ORF">BXP70_19610</name>
</gene>
<keyword evidence="3 7" id="KW-1134">Transmembrane beta strand</keyword>
<dbReference type="GO" id="GO:0009279">
    <property type="term" value="C:cell outer membrane"/>
    <property type="evidence" value="ECO:0007669"/>
    <property type="project" value="UniProtKB-SubCell"/>
</dbReference>
<dbReference type="AlphaFoldDB" id="A0A243W9I3"/>
<keyword evidence="4 7" id="KW-0812">Transmembrane</keyword>
<dbReference type="Pfam" id="PF14905">
    <property type="entry name" value="OMP_b-brl_3"/>
    <property type="match status" value="1"/>
</dbReference>
<feature type="compositionally biased region" description="Basic and acidic residues" evidence="8">
    <location>
        <begin position="841"/>
        <end position="851"/>
    </location>
</feature>
<evidence type="ECO:0000256" key="9">
    <source>
        <dbReference type="SAM" id="SignalP"/>
    </source>
</evidence>
<dbReference type="OrthoDB" id="905812at2"/>
<dbReference type="InterPro" id="IPR041700">
    <property type="entry name" value="OMP_b-brl_3"/>
</dbReference>
<dbReference type="RefSeq" id="WP_086595807.1">
    <property type="nucleotide sequence ID" value="NZ_MTSE01000012.1"/>
</dbReference>
<dbReference type="EMBL" id="MTSE01000012">
    <property type="protein sequence ID" value="OUJ72191.1"/>
    <property type="molecule type" value="Genomic_DNA"/>
</dbReference>
<dbReference type="Gene3D" id="2.60.40.1120">
    <property type="entry name" value="Carboxypeptidase-like, regulatory domain"/>
    <property type="match status" value="1"/>
</dbReference>
<dbReference type="Pfam" id="PF13620">
    <property type="entry name" value="CarboxypepD_reg"/>
    <property type="match status" value="1"/>
</dbReference>
<evidence type="ECO:0000256" key="6">
    <source>
        <dbReference type="ARBA" id="ARBA00023237"/>
    </source>
</evidence>
<feature type="region of interest" description="Disordered" evidence="8">
    <location>
        <begin position="20"/>
        <end position="43"/>
    </location>
</feature>
<accession>A0A243W9I3</accession>
<protein>
    <submittedName>
        <fullName evidence="11">TonB-dependent receptor</fullName>
    </submittedName>
</protein>
<dbReference type="Proteomes" id="UP000194873">
    <property type="component" value="Unassembled WGS sequence"/>
</dbReference>
<sequence>MKKILSVLTLASYSALAQGPAGGASGTPPQPAQAVLSGTSTAAGSGKITGTVVDAATKKPVPFATVALINTATGKPVDGASCDDNGKFNISQVAAGTYQLQVSFLGYKTVERGPVVVTERGGTLNQGTIELGATTQQLGEVVVQGQKQLIEEKVDRLIYNADQDVTAKGGDATDIMRKVPLLAVDLDGNVTLRGSSNVTVLINNKPSTIVASSVADALKQIPADLIQTVEVITSPSAKYDAEGSAGIINIVTKKNTLAGKTLNVDVGAGNRGASLNLNGNYRKGKMGFNLGGFGRSQYNVRGSFSNDQTTAGTTNTNSLNTIQTADTRNRGLFGNYQLGWDYDITEKSSLTANIRYGVRNNITNQDNLITKTFLLPTNTYQSGNIRDVQTKDLSGTVDANLTYTYTYAPQKELSILGLYSRNNRTNNFVADLLTNDILSGQRNNNESYNQESTIQIDYSTPLQKNQLLEFGGKGIFRQVNSDYNYYQTQRATGIEQVDASRLSNSLNYDQNITAGYLTYTYTSKTKYTLKAGARYEYTFIDARFSNNSEGSLGTIPNYGKLIPSVNLSKSFEKGQTLKLAYNRRLQRPGIQFLNPNTNFANPTNITTGNPYLAPELTDNVELGFSTQLKAFYINASVFGRRTNNSITSVRDTFSVRSNDPVNPVLQQGIRTSYQNIGREDNYGINLFTNATFFSKWQIGGGIDLYYADLTNNVANSIYRASNSGWVISGRLNSSLTLPNDWTIQAFGGARGRQVQLQGYQGTFAFYNLGIRKQFNEKRGSIGLSGENFANFPFVVRSELTSPILSQKTKTSFYNAGVRINFSYRIGKIGVDQQQPRRRRRSIENDDVKGDGDNGGSEGGGQQATPAPAAPQGGARPGGRPGGRP</sequence>
<feature type="compositionally biased region" description="Low complexity" evidence="8">
    <location>
        <begin position="862"/>
        <end position="873"/>
    </location>
</feature>
<proteinExistence type="inferred from homology"/>
<comment type="subcellular location">
    <subcellularLocation>
        <location evidence="1 7">Cell outer membrane</location>
        <topology evidence="1 7">Multi-pass membrane protein</topology>
    </subcellularLocation>
</comment>
<feature type="signal peptide" evidence="9">
    <location>
        <begin position="1"/>
        <end position="17"/>
    </location>
</feature>
<comment type="similarity">
    <text evidence="7">Belongs to the TonB-dependent receptor family.</text>
</comment>
<keyword evidence="9" id="KW-0732">Signal</keyword>
<dbReference type="InterPro" id="IPR037066">
    <property type="entry name" value="Plug_dom_sf"/>
</dbReference>
<feature type="domain" description="Outer membrane protein beta-barrel" evidence="10">
    <location>
        <begin position="409"/>
        <end position="823"/>
    </location>
</feature>
<evidence type="ECO:0000256" key="1">
    <source>
        <dbReference type="ARBA" id="ARBA00004571"/>
    </source>
</evidence>
<keyword evidence="2 7" id="KW-0813">Transport</keyword>
<dbReference type="InterPro" id="IPR008969">
    <property type="entry name" value="CarboxyPept-like_regulatory"/>
</dbReference>
<evidence type="ECO:0000256" key="2">
    <source>
        <dbReference type="ARBA" id="ARBA00022448"/>
    </source>
</evidence>
<dbReference type="Gene3D" id="2.40.170.20">
    <property type="entry name" value="TonB-dependent receptor, beta-barrel domain"/>
    <property type="match status" value="1"/>
</dbReference>
<dbReference type="PANTHER" id="PTHR40980:SF4">
    <property type="entry name" value="TONB-DEPENDENT RECEPTOR-LIKE BETA-BARREL DOMAIN-CONTAINING PROTEIN"/>
    <property type="match status" value="1"/>
</dbReference>